<accession>A0A4S8MI73</accession>
<dbReference type="PANTHER" id="PTHR24148">
    <property type="entry name" value="ANKYRIN REPEAT DOMAIN-CONTAINING PROTEIN 39 HOMOLOG-RELATED"/>
    <property type="match status" value="1"/>
</dbReference>
<protein>
    <recommendedName>
        <fullName evidence="1">Heterokaryon incompatibility domain-containing protein</fullName>
    </recommendedName>
</protein>
<keyword evidence="3" id="KW-1185">Reference proteome</keyword>
<proteinExistence type="predicted"/>
<gene>
    <name evidence="2" type="ORF">K435DRAFT_836699</name>
</gene>
<dbReference type="OrthoDB" id="5122891at2759"/>
<organism evidence="2 3">
    <name type="scientific">Dendrothele bispora (strain CBS 962.96)</name>
    <dbReference type="NCBI Taxonomy" id="1314807"/>
    <lineage>
        <taxon>Eukaryota</taxon>
        <taxon>Fungi</taxon>
        <taxon>Dikarya</taxon>
        <taxon>Basidiomycota</taxon>
        <taxon>Agaricomycotina</taxon>
        <taxon>Agaricomycetes</taxon>
        <taxon>Agaricomycetidae</taxon>
        <taxon>Agaricales</taxon>
        <taxon>Agaricales incertae sedis</taxon>
        <taxon>Dendrothele</taxon>
    </lineage>
</organism>
<evidence type="ECO:0000259" key="1">
    <source>
        <dbReference type="Pfam" id="PF06985"/>
    </source>
</evidence>
<reference evidence="2 3" key="1">
    <citation type="journal article" date="2019" name="Nat. Ecol. Evol.">
        <title>Megaphylogeny resolves global patterns of mushroom evolution.</title>
        <authorList>
            <person name="Varga T."/>
            <person name="Krizsan K."/>
            <person name="Foldi C."/>
            <person name="Dima B."/>
            <person name="Sanchez-Garcia M."/>
            <person name="Sanchez-Ramirez S."/>
            <person name="Szollosi G.J."/>
            <person name="Szarkandi J.G."/>
            <person name="Papp V."/>
            <person name="Albert L."/>
            <person name="Andreopoulos W."/>
            <person name="Angelini C."/>
            <person name="Antonin V."/>
            <person name="Barry K.W."/>
            <person name="Bougher N.L."/>
            <person name="Buchanan P."/>
            <person name="Buyck B."/>
            <person name="Bense V."/>
            <person name="Catcheside P."/>
            <person name="Chovatia M."/>
            <person name="Cooper J."/>
            <person name="Damon W."/>
            <person name="Desjardin D."/>
            <person name="Finy P."/>
            <person name="Geml J."/>
            <person name="Haridas S."/>
            <person name="Hughes K."/>
            <person name="Justo A."/>
            <person name="Karasinski D."/>
            <person name="Kautmanova I."/>
            <person name="Kiss B."/>
            <person name="Kocsube S."/>
            <person name="Kotiranta H."/>
            <person name="LaButti K.M."/>
            <person name="Lechner B.E."/>
            <person name="Liimatainen K."/>
            <person name="Lipzen A."/>
            <person name="Lukacs Z."/>
            <person name="Mihaltcheva S."/>
            <person name="Morgado L.N."/>
            <person name="Niskanen T."/>
            <person name="Noordeloos M.E."/>
            <person name="Ohm R.A."/>
            <person name="Ortiz-Santana B."/>
            <person name="Ovrebo C."/>
            <person name="Racz N."/>
            <person name="Riley R."/>
            <person name="Savchenko A."/>
            <person name="Shiryaev A."/>
            <person name="Soop K."/>
            <person name="Spirin V."/>
            <person name="Szebenyi C."/>
            <person name="Tomsovsky M."/>
            <person name="Tulloss R.E."/>
            <person name="Uehling J."/>
            <person name="Grigoriev I.V."/>
            <person name="Vagvolgyi C."/>
            <person name="Papp T."/>
            <person name="Martin F.M."/>
            <person name="Miettinen O."/>
            <person name="Hibbett D.S."/>
            <person name="Nagy L.G."/>
        </authorList>
    </citation>
    <scope>NUCLEOTIDE SEQUENCE [LARGE SCALE GENOMIC DNA]</scope>
    <source>
        <strain evidence="2 3">CBS 962.96</strain>
    </source>
</reference>
<name>A0A4S8MI73_DENBC</name>
<dbReference type="EMBL" id="ML179083">
    <property type="protein sequence ID" value="THV01884.1"/>
    <property type="molecule type" value="Genomic_DNA"/>
</dbReference>
<sequence length="590" mass="65578">MGHTIYELPLSALASTTINIETKATIGRYRLIDCSKYVQDHVLCIEEYLDISPQPYSAVSYIWKSALTADSRGPTEQPSFSVIGAEDADPIALDVLQQACIVALLEGTEKLWIDRLCIIQTSSEDKAWQIARMYQIYKMCRVCIVLPGGLTRLTSVDEETDWISRAWTLQEAIVPQKTVVLLSWDHGSGQWEGWKGGVKGNVIEILPGSSAIVLLHEMLKACFYPMSVTFTSSNDSSNCDISVCNLGSYGESSVGALLWVLEVVDPDAKAMAIWQSALLRASSRPVDMVFSIMGILGVTLDPRKFHKNDRIGATIALAQEILRLGGKPAWLAMSLDIPPSRFISSFPDFPETNVGGSVSWSSRRGPTNPNVADPIYDINGLEYGPPDFDESISDTRSNVLLPYHWIMNMPSGTMDDDGYLTMKTKATRAIFTGQTFGRRWTNMASNNDGMYTDWDKPNDAIRVVGVDGKVWDILNYDESGTTLQPVPGQAYILFIGTACEFPRDAVYYPDPRPVGGILLPKTSTLRAFTIEEHTPGKFHRVSAFTLDEVLFKPVIEKWKEHTFAIGGPKTLPSEAHRRYESRDLLQYDDI</sequence>
<dbReference type="PANTHER" id="PTHR24148:SF64">
    <property type="entry name" value="HETEROKARYON INCOMPATIBILITY DOMAIN-CONTAINING PROTEIN"/>
    <property type="match status" value="1"/>
</dbReference>
<feature type="domain" description="Heterokaryon incompatibility" evidence="1">
    <location>
        <begin position="56"/>
        <end position="147"/>
    </location>
</feature>
<dbReference type="Proteomes" id="UP000297245">
    <property type="component" value="Unassembled WGS sequence"/>
</dbReference>
<dbReference type="InterPro" id="IPR010730">
    <property type="entry name" value="HET"/>
</dbReference>
<dbReference type="Pfam" id="PF06985">
    <property type="entry name" value="HET"/>
    <property type="match status" value="1"/>
</dbReference>
<dbReference type="InterPro" id="IPR052895">
    <property type="entry name" value="HetReg/Transcr_Mod"/>
</dbReference>
<dbReference type="AlphaFoldDB" id="A0A4S8MI73"/>
<evidence type="ECO:0000313" key="3">
    <source>
        <dbReference type="Proteomes" id="UP000297245"/>
    </source>
</evidence>
<evidence type="ECO:0000313" key="2">
    <source>
        <dbReference type="EMBL" id="THV01884.1"/>
    </source>
</evidence>